<reference evidence="4" key="2">
    <citation type="submission" date="2021-04" db="EMBL/GenBank/DDBJ databases">
        <title>Genome-wide patterns of bracovirus chromosomal integration into multiple host tissues during parasitism.</title>
        <authorList>
            <person name="Chebbi M.A.C."/>
        </authorList>
    </citation>
    <scope>NUCLEOTIDE SEQUENCE</scope>
    <source>
        <tissue evidence="4">Whole body</tissue>
    </source>
</reference>
<evidence type="ECO:0000256" key="1">
    <source>
        <dbReference type="SAM" id="MobiDB-lite"/>
    </source>
</evidence>
<dbReference type="InterPro" id="IPR013106">
    <property type="entry name" value="Ig_V-set"/>
</dbReference>
<sequence length="586" mass="65594">MRLLHKTIGLFIAILGVMVIGSSETEDRKYRIVEDVNHRNEDNIRISVNISTTSTTNDGSTSISPEYRCNRCVGKVEIEVTPHPTELLQNAIIKMDKVELNMFSNRKWINITATTRNISEAVKIASTTADVLTNTEEIITQKHNFLSASVENQNSRTLINSSEVEQDNKYRVKRSDGSFLEFSRPENLTQVIPDTKSRVDESVGEATDTLISGSLLDAETIRDVDDQLKDPSKKLTSRATRNQLDDSDGPNLTKATSTLTSTGTIKVLSAKQILSGTLHSGNSDHSTHSRTNRLAESTLEAPLILEPQVLGASMWVSKNASQDNSQSYDPDNPYLKKDHSKPSINLVDGKPSKVFYEIKPSLNTAMDEDDAPRTWAPVFTTTKRNFLAGFKLPSIPSSFGKYGPYFLDDVDGRNVTERIGSTVLLDCRIGLLGDKKVTWLQHDKDSIRLLTVGNVQYSADERISLKFQYPDNWRLQITYATLRDNGLYKCQVEIDPAHSLVKRYNVIITERRSPKSGAESGFALRKFAKQIQTNSREKNGTERKKTDEKENKRREKERGEDGVRASGKYASNQRILSSAAPRGPFL</sequence>
<reference evidence="4" key="1">
    <citation type="submission" date="2020-03" db="EMBL/GenBank/DDBJ databases">
        <authorList>
            <person name="Chebbi M.A."/>
            <person name="Drezen J.M."/>
        </authorList>
    </citation>
    <scope>NUCLEOTIDE SEQUENCE</scope>
    <source>
        <tissue evidence="4">Whole body</tissue>
    </source>
</reference>
<evidence type="ECO:0000259" key="3">
    <source>
        <dbReference type="PROSITE" id="PS50835"/>
    </source>
</evidence>
<feature type="chain" id="PRO_5035290468" description="Ig-like domain-containing protein" evidence="2">
    <location>
        <begin position="26"/>
        <end position="586"/>
    </location>
</feature>
<dbReference type="PANTHER" id="PTHR23279">
    <property type="entry name" value="DEFECTIVE PROBOSCIS EXTENSION RESPONSE DPR -RELATED"/>
    <property type="match status" value="1"/>
</dbReference>
<dbReference type="SMART" id="SM00409">
    <property type="entry name" value="IG"/>
    <property type="match status" value="1"/>
</dbReference>
<dbReference type="InterPro" id="IPR007110">
    <property type="entry name" value="Ig-like_dom"/>
</dbReference>
<keyword evidence="5" id="KW-1185">Reference proteome</keyword>
<dbReference type="InterPro" id="IPR037448">
    <property type="entry name" value="Zig-8"/>
</dbReference>
<dbReference type="GO" id="GO:0050808">
    <property type="term" value="P:synapse organization"/>
    <property type="evidence" value="ECO:0007669"/>
    <property type="project" value="TreeGrafter"/>
</dbReference>
<feature type="region of interest" description="Disordered" evidence="1">
    <location>
        <begin position="321"/>
        <end position="342"/>
    </location>
</feature>
<evidence type="ECO:0000313" key="5">
    <source>
        <dbReference type="Proteomes" id="UP000729913"/>
    </source>
</evidence>
<accession>A0A8J5RL36</accession>
<proteinExistence type="predicted"/>
<dbReference type="AlphaFoldDB" id="A0A8J5RL36"/>
<dbReference type="EMBL" id="JAAOIC020000003">
    <property type="protein sequence ID" value="KAG8042174.1"/>
    <property type="molecule type" value="Genomic_DNA"/>
</dbReference>
<protein>
    <recommendedName>
        <fullName evidence="3">Ig-like domain-containing protein</fullName>
    </recommendedName>
</protein>
<feature type="region of interest" description="Disordered" evidence="1">
    <location>
        <begin position="530"/>
        <end position="586"/>
    </location>
</feature>
<name>A0A8J5RL36_9HYME</name>
<dbReference type="GO" id="GO:0032589">
    <property type="term" value="C:neuron projection membrane"/>
    <property type="evidence" value="ECO:0007669"/>
    <property type="project" value="TreeGrafter"/>
</dbReference>
<dbReference type="PANTHER" id="PTHR23279:SF3">
    <property type="entry name" value="DEFECTIVE PROBOSCIS EXTENSION RESPONSE 18"/>
    <property type="match status" value="1"/>
</dbReference>
<comment type="caution">
    <text evidence="4">The sequence shown here is derived from an EMBL/GenBank/DDBJ whole genome shotgun (WGS) entry which is preliminary data.</text>
</comment>
<dbReference type="OrthoDB" id="6354602at2759"/>
<gene>
    <name evidence="4" type="ORF">G9C98_000165</name>
</gene>
<evidence type="ECO:0000313" key="4">
    <source>
        <dbReference type="EMBL" id="KAG8042174.1"/>
    </source>
</evidence>
<evidence type="ECO:0000256" key="2">
    <source>
        <dbReference type="SAM" id="SignalP"/>
    </source>
</evidence>
<dbReference type="PROSITE" id="PS50835">
    <property type="entry name" value="IG_LIKE"/>
    <property type="match status" value="1"/>
</dbReference>
<dbReference type="Proteomes" id="UP000729913">
    <property type="component" value="Unassembled WGS sequence"/>
</dbReference>
<feature type="region of interest" description="Disordered" evidence="1">
    <location>
        <begin position="227"/>
        <end position="257"/>
    </location>
</feature>
<feature type="domain" description="Ig-like" evidence="3">
    <location>
        <begin position="404"/>
        <end position="501"/>
    </location>
</feature>
<feature type="compositionally biased region" description="Basic and acidic residues" evidence="1">
    <location>
        <begin position="535"/>
        <end position="563"/>
    </location>
</feature>
<keyword evidence="2" id="KW-0732">Signal</keyword>
<feature type="signal peptide" evidence="2">
    <location>
        <begin position="1"/>
        <end position="25"/>
    </location>
</feature>
<organism evidence="4 5">
    <name type="scientific">Cotesia typhae</name>
    <dbReference type="NCBI Taxonomy" id="2053667"/>
    <lineage>
        <taxon>Eukaryota</taxon>
        <taxon>Metazoa</taxon>
        <taxon>Ecdysozoa</taxon>
        <taxon>Arthropoda</taxon>
        <taxon>Hexapoda</taxon>
        <taxon>Insecta</taxon>
        <taxon>Pterygota</taxon>
        <taxon>Neoptera</taxon>
        <taxon>Endopterygota</taxon>
        <taxon>Hymenoptera</taxon>
        <taxon>Apocrita</taxon>
        <taxon>Ichneumonoidea</taxon>
        <taxon>Braconidae</taxon>
        <taxon>Microgastrinae</taxon>
        <taxon>Cotesia</taxon>
    </lineage>
</organism>
<dbReference type="InterPro" id="IPR003599">
    <property type="entry name" value="Ig_sub"/>
</dbReference>
<dbReference type="Pfam" id="PF07686">
    <property type="entry name" value="V-set"/>
    <property type="match status" value="1"/>
</dbReference>